<dbReference type="Proteomes" id="UP000243819">
    <property type="component" value="Unassembled WGS sequence"/>
</dbReference>
<protein>
    <submittedName>
        <fullName evidence="1">Cob(I)yrinic acid a,c-diamide adenosyltransferase</fullName>
    </submittedName>
</protein>
<accession>A0A1I0A268</accession>
<dbReference type="Gene3D" id="3.40.50.300">
    <property type="entry name" value="P-loop containing nucleotide triphosphate hydrolases"/>
    <property type="match status" value="1"/>
</dbReference>
<dbReference type="OrthoDB" id="9810309at2"/>
<dbReference type="AlphaFoldDB" id="A0A1I0A268"/>
<dbReference type="PIRSF" id="PIRSF015617">
    <property type="entry name" value="Adensltrnsf_CobA"/>
    <property type="match status" value="1"/>
</dbReference>
<dbReference type="STRING" id="1120990.SAMN03080614_101615"/>
<dbReference type="PANTHER" id="PTHR46638:SF1">
    <property type="entry name" value="CORRINOID ADENOSYLTRANSFERASE"/>
    <property type="match status" value="1"/>
</dbReference>
<organism evidence="1 2">
    <name type="scientific">Anaerobranca gottschalkii DSM 13577</name>
    <dbReference type="NCBI Taxonomy" id="1120990"/>
    <lineage>
        <taxon>Bacteria</taxon>
        <taxon>Bacillati</taxon>
        <taxon>Bacillota</taxon>
        <taxon>Clostridia</taxon>
        <taxon>Eubacteriales</taxon>
        <taxon>Proteinivoracaceae</taxon>
        <taxon>Anaerobranca</taxon>
    </lineage>
</organism>
<proteinExistence type="predicted"/>
<dbReference type="InterPro" id="IPR027417">
    <property type="entry name" value="P-loop_NTPase"/>
</dbReference>
<reference evidence="2" key="1">
    <citation type="submission" date="2016-10" db="EMBL/GenBank/DDBJ databases">
        <authorList>
            <person name="Varghese N."/>
            <person name="Submissions S."/>
        </authorList>
    </citation>
    <scope>NUCLEOTIDE SEQUENCE [LARGE SCALE GENOMIC DNA]</scope>
    <source>
        <strain evidence="2">DSM 13577</strain>
    </source>
</reference>
<dbReference type="GO" id="GO:0008817">
    <property type="term" value="F:corrinoid adenosyltransferase activity"/>
    <property type="evidence" value="ECO:0007669"/>
    <property type="project" value="InterPro"/>
</dbReference>
<name>A0A1I0A268_9FIRM</name>
<dbReference type="SUPFAM" id="SSF52540">
    <property type="entry name" value="P-loop containing nucleoside triphosphate hydrolases"/>
    <property type="match status" value="1"/>
</dbReference>
<evidence type="ECO:0000313" key="2">
    <source>
        <dbReference type="Proteomes" id="UP000243819"/>
    </source>
</evidence>
<evidence type="ECO:0000313" key="1">
    <source>
        <dbReference type="EMBL" id="SES88035.1"/>
    </source>
</evidence>
<keyword evidence="1" id="KW-0808">Transferase</keyword>
<keyword evidence="2" id="KW-1185">Reference proteome</keyword>
<dbReference type="Pfam" id="PF02572">
    <property type="entry name" value="CobA_CobO_BtuR"/>
    <property type="match status" value="1"/>
</dbReference>
<dbReference type="RefSeq" id="WP_091350141.1">
    <property type="nucleotide sequence ID" value="NZ_FOIF01000016.1"/>
</dbReference>
<gene>
    <name evidence="1" type="ORF">SAMN03080614_101615</name>
</gene>
<dbReference type="InterPro" id="IPR003724">
    <property type="entry name" value="CblAdoTrfase_CobA"/>
</dbReference>
<sequence>MEKRFVQVYTGDGKGKTTAALGLALRAAGWGYKILFVQFLKGQHSGEVESIKFLKNIELLKIGAIDKFTWQLTEEEYKAVYDKVQREWSNLIKTLKNSNYDIIVLDEILGTIKSGLVTEEQVCSLIDENRDKVEIVLTGRNLTENLKDKADLLTEMKNVRHYYQKGVKNRKGIEK</sequence>
<dbReference type="GO" id="GO:0005524">
    <property type="term" value="F:ATP binding"/>
    <property type="evidence" value="ECO:0007669"/>
    <property type="project" value="InterPro"/>
</dbReference>
<dbReference type="EMBL" id="FOIF01000016">
    <property type="protein sequence ID" value="SES88035.1"/>
    <property type="molecule type" value="Genomic_DNA"/>
</dbReference>
<dbReference type="PANTHER" id="PTHR46638">
    <property type="entry name" value="CORRINOID ADENOSYLTRANSFERASE"/>
    <property type="match status" value="1"/>
</dbReference>
<dbReference type="GO" id="GO:0009236">
    <property type="term" value="P:cobalamin biosynthetic process"/>
    <property type="evidence" value="ECO:0007669"/>
    <property type="project" value="InterPro"/>
</dbReference>